<dbReference type="PANTHER" id="PTHR14379">
    <property type="entry name" value="LIMKAIN B LKAP"/>
    <property type="match status" value="1"/>
</dbReference>
<dbReference type="CDD" id="cd10910">
    <property type="entry name" value="PIN_limkain_b1_N_like"/>
    <property type="match status" value="1"/>
</dbReference>
<evidence type="ECO:0000313" key="4">
    <source>
        <dbReference type="Proteomes" id="UP000467841"/>
    </source>
</evidence>
<sequence>MSFVDFSSVDFSDPFDTDFSAGKIGVFWDVNDFPVPEGRGIHEIVESVLRGNEYSGDISITVYGEKNPLSAEEAAKGDITFVQKSDKYWRVNDMLLDIAMWAVNSPFPPDSNPANVMILARNKEKTDFVSFLKNLNNANFNVLVVVPDDVKPEELNVPAVNVAWYWKSIQEDGKPIPQEDFQDLLDKQRVHLLSLYEDDEDDVAVAQGVCDECALPTS</sequence>
<accession>A0A6D2KX20</accession>
<organism evidence="3 4">
    <name type="scientific">Microthlaspi erraticum</name>
    <dbReference type="NCBI Taxonomy" id="1685480"/>
    <lineage>
        <taxon>Eukaryota</taxon>
        <taxon>Viridiplantae</taxon>
        <taxon>Streptophyta</taxon>
        <taxon>Embryophyta</taxon>
        <taxon>Tracheophyta</taxon>
        <taxon>Spermatophyta</taxon>
        <taxon>Magnoliopsida</taxon>
        <taxon>eudicotyledons</taxon>
        <taxon>Gunneridae</taxon>
        <taxon>Pentapetalae</taxon>
        <taxon>rosids</taxon>
        <taxon>malvids</taxon>
        <taxon>Brassicales</taxon>
        <taxon>Brassicaceae</taxon>
        <taxon>Coluteocarpeae</taxon>
        <taxon>Microthlaspi</taxon>
    </lineage>
</organism>
<dbReference type="PANTHER" id="PTHR14379:SF3">
    <property type="entry name" value="MEIOSIS REGULATOR AND MRNA STABILITY FACTOR 1"/>
    <property type="match status" value="1"/>
</dbReference>
<name>A0A6D2KX20_9BRAS</name>
<reference evidence="3 4" key="1">
    <citation type="submission" date="2020-01" db="EMBL/GenBank/DDBJ databases">
        <authorList>
            <person name="Mishra B."/>
        </authorList>
    </citation>
    <scope>NUCLEOTIDE SEQUENCE [LARGE SCALE GENOMIC DNA]</scope>
</reference>
<dbReference type="EMBL" id="CACVBM020001096">
    <property type="protein sequence ID" value="CAA7030588.1"/>
    <property type="molecule type" value="Genomic_DNA"/>
</dbReference>
<dbReference type="InterPro" id="IPR024768">
    <property type="entry name" value="Marf1"/>
</dbReference>
<gene>
    <name evidence="2" type="ORF">MERR_LOCUS17823</name>
    <name evidence="3" type="ORF">MERR_LOCUS44270</name>
</gene>
<feature type="domain" description="NYN" evidence="1">
    <location>
        <begin position="23"/>
        <end position="152"/>
    </location>
</feature>
<keyword evidence="4" id="KW-1185">Reference proteome</keyword>
<dbReference type="AlphaFoldDB" id="A0A6D2KX20"/>
<dbReference type="OrthoDB" id="1110499at2759"/>
<protein>
    <recommendedName>
        <fullName evidence="1">NYN domain-containing protein</fullName>
    </recommendedName>
</protein>
<proteinExistence type="predicted"/>
<dbReference type="EMBL" id="CACVBM020001668">
    <property type="protein sequence ID" value="CAA7057034.1"/>
    <property type="molecule type" value="Genomic_DNA"/>
</dbReference>
<dbReference type="GO" id="GO:0010468">
    <property type="term" value="P:regulation of gene expression"/>
    <property type="evidence" value="ECO:0007669"/>
    <property type="project" value="InterPro"/>
</dbReference>
<dbReference type="Pfam" id="PF01936">
    <property type="entry name" value="NYN"/>
    <property type="match status" value="1"/>
</dbReference>
<dbReference type="GO" id="GO:0005777">
    <property type="term" value="C:peroxisome"/>
    <property type="evidence" value="ECO:0007669"/>
    <property type="project" value="InterPro"/>
</dbReference>
<evidence type="ECO:0000259" key="1">
    <source>
        <dbReference type="Pfam" id="PF01936"/>
    </source>
</evidence>
<dbReference type="InterPro" id="IPR021139">
    <property type="entry name" value="NYN"/>
</dbReference>
<dbReference type="Proteomes" id="UP000467841">
    <property type="component" value="Unassembled WGS sequence"/>
</dbReference>
<evidence type="ECO:0000313" key="2">
    <source>
        <dbReference type="EMBL" id="CAA7030588.1"/>
    </source>
</evidence>
<evidence type="ECO:0000313" key="3">
    <source>
        <dbReference type="EMBL" id="CAA7057034.1"/>
    </source>
</evidence>
<dbReference type="GO" id="GO:0004540">
    <property type="term" value="F:RNA nuclease activity"/>
    <property type="evidence" value="ECO:0007669"/>
    <property type="project" value="InterPro"/>
</dbReference>